<evidence type="ECO:0008006" key="3">
    <source>
        <dbReference type="Google" id="ProtNLM"/>
    </source>
</evidence>
<evidence type="ECO:0000313" key="2">
    <source>
        <dbReference type="Proteomes" id="UP000813461"/>
    </source>
</evidence>
<protein>
    <recommendedName>
        <fullName evidence="3">F-box domain-containing protein</fullName>
    </recommendedName>
</protein>
<organism evidence="1 2">
    <name type="scientific">Paraphoma chrysanthemicola</name>
    <dbReference type="NCBI Taxonomy" id="798071"/>
    <lineage>
        <taxon>Eukaryota</taxon>
        <taxon>Fungi</taxon>
        <taxon>Dikarya</taxon>
        <taxon>Ascomycota</taxon>
        <taxon>Pezizomycotina</taxon>
        <taxon>Dothideomycetes</taxon>
        <taxon>Pleosporomycetidae</taxon>
        <taxon>Pleosporales</taxon>
        <taxon>Pleosporineae</taxon>
        <taxon>Phaeosphaeriaceae</taxon>
        <taxon>Paraphoma</taxon>
    </lineage>
</organism>
<accession>A0A8K0VYT7</accession>
<dbReference type="OrthoDB" id="6365676at2759"/>
<evidence type="ECO:0000313" key="1">
    <source>
        <dbReference type="EMBL" id="KAH7087177.1"/>
    </source>
</evidence>
<comment type="caution">
    <text evidence="1">The sequence shown here is derived from an EMBL/GenBank/DDBJ whole genome shotgun (WGS) entry which is preliminary data.</text>
</comment>
<gene>
    <name evidence="1" type="ORF">FB567DRAFT_61169</name>
</gene>
<dbReference type="Proteomes" id="UP000813461">
    <property type="component" value="Unassembled WGS sequence"/>
</dbReference>
<dbReference type="AlphaFoldDB" id="A0A8K0VYT7"/>
<sequence length="347" mass="39431">MAHTSPKQSVLPLELFLNILDQLVGTRDGTDPVAHPPANSIAKTLRSLTLVSRDFYPIASRYLYSYCLYLDTCTSYARLRRTLGLNLGYHPQSLQGQISRHDGLFAGIPQHITSIFISPLKSNKDESATPMVRLPQIIDLCKTIGRTLKRLALDIQPVYTVHSEVELVKPYSSANNIFLYMPNLEELVTSYDALDCFPAPPPNLKRLAVTFQELKETQLEFCFSISSLQTLVFLRPVELLSTDIDLIFSSYKGRSLDVLLVDVNSNHRTPTRTRTWKDDDFVRMWEVDVPTSFYGDDDELILCDNFIWTQGVKGTLWNVEKRRMASWADIQRRLAGPVHLIMDGAMT</sequence>
<reference evidence="1" key="1">
    <citation type="journal article" date="2021" name="Nat. Commun.">
        <title>Genetic determinants of endophytism in the Arabidopsis root mycobiome.</title>
        <authorList>
            <person name="Mesny F."/>
            <person name="Miyauchi S."/>
            <person name="Thiergart T."/>
            <person name="Pickel B."/>
            <person name="Atanasova L."/>
            <person name="Karlsson M."/>
            <person name="Huettel B."/>
            <person name="Barry K.W."/>
            <person name="Haridas S."/>
            <person name="Chen C."/>
            <person name="Bauer D."/>
            <person name="Andreopoulos W."/>
            <person name="Pangilinan J."/>
            <person name="LaButti K."/>
            <person name="Riley R."/>
            <person name="Lipzen A."/>
            <person name="Clum A."/>
            <person name="Drula E."/>
            <person name="Henrissat B."/>
            <person name="Kohler A."/>
            <person name="Grigoriev I.V."/>
            <person name="Martin F.M."/>
            <person name="Hacquard S."/>
        </authorList>
    </citation>
    <scope>NUCLEOTIDE SEQUENCE</scope>
    <source>
        <strain evidence="1">MPI-SDFR-AT-0120</strain>
    </source>
</reference>
<dbReference type="EMBL" id="JAGMVJ010000010">
    <property type="protein sequence ID" value="KAH7087177.1"/>
    <property type="molecule type" value="Genomic_DNA"/>
</dbReference>
<keyword evidence="2" id="KW-1185">Reference proteome</keyword>
<name>A0A8K0VYT7_9PLEO</name>
<proteinExistence type="predicted"/>